<dbReference type="RefSeq" id="WP_188655096.1">
    <property type="nucleotide sequence ID" value="NZ_BMIN01000014.1"/>
</dbReference>
<dbReference type="InterPro" id="IPR043519">
    <property type="entry name" value="NT_sf"/>
</dbReference>
<dbReference type="PANTHER" id="PTHR34822:SF1">
    <property type="entry name" value="GRPB FAMILY PROTEIN"/>
    <property type="match status" value="1"/>
</dbReference>
<organism evidence="1 2">
    <name type="scientific">Pontibacillus salipaludis</name>
    <dbReference type="NCBI Taxonomy" id="1697394"/>
    <lineage>
        <taxon>Bacteria</taxon>
        <taxon>Bacillati</taxon>
        <taxon>Bacillota</taxon>
        <taxon>Bacilli</taxon>
        <taxon>Bacillales</taxon>
        <taxon>Bacillaceae</taxon>
        <taxon>Pontibacillus</taxon>
    </lineage>
</organism>
<dbReference type="PANTHER" id="PTHR34822">
    <property type="entry name" value="GRPB DOMAIN PROTEIN (AFU_ORTHOLOGUE AFUA_1G01530)"/>
    <property type="match status" value="1"/>
</dbReference>
<dbReference type="InterPro" id="IPR007344">
    <property type="entry name" value="GrpB/CoaE"/>
</dbReference>
<proteinExistence type="predicted"/>
<evidence type="ECO:0000313" key="1">
    <source>
        <dbReference type="EMBL" id="GGD20170.1"/>
    </source>
</evidence>
<gene>
    <name evidence="1" type="primary">yqkA</name>
    <name evidence="1" type="ORF">GCM10011389_29770</name>
</gene>
<evidence type="ECO:0008006" key="3">
    <source>
        <dbReference type="Google" id="ProtNLM"/>
    </source>
</evidence>
<evidence type="ECO:0000313" key="2">
    <source>
        <dbReference type="Proteomes" id="UP000642571"/>
    </source>
</evidence>
<dbReference type="Proteomes" id="UP000642571">
    <property type="component" value="Unassembled WGS sequence"/>
</dbReference>
<keyword evidence="2" id="KW-1185">Reference proteome</keyword>
<sequence length="176" mass="20330">MRLGLAKDEVKIVPHTKEWKTEFNNVHACLVKNTGLEGVRIEHIGSTAIGGIHAKPIIDLMVGVDDLENVKSPVRAGLKACGFLQLRVERPGEVVFARFTDESYKVKTHYVHLMEYKSELWNNLLFFRDYLNEHEDEKRAYENLKFDFINGDEEGIVAYTDHKEAFVKRITDKRPK</sequence>
<dbReference type="Pfam" id="PF04229">
    <property type="entry name" value="GrpB"/>
    <property type="match status" value="1"/>
</dbReference>
<protein>
    <recommendedName>
        <fullName evidence="3">GrpB family protein</fullName>
    </recommendedName>
</protein>
<reference evidence="2" key="1">
    <citation type="journal article" date="2019" name="Int. J. Syst. Evol. Microbiol.">
        <title>The Global Catalogue of Microorganisms (GCM) 10K type strain sequencing project: providing services to taxonomists for standard genome sequencing and annotation.</title>
        <authorList>
            <consortium name="The Broad Institute Genomics Platform"/>
            <consortium name="The Broad Institute Genome Sequencing Center for Infectious Disease"/>
            <person name="Wu L."/>
            <person name="Ma J."/>
        </authorList>
    </citation>
    <scope>NUCLEOTIDE SEQUENCE [LARGE SCALE GENOMIC DNA]</scope>
    <source>
        <strain evidence="2">CGMCC 1.15353</strain>
    </source>
</reference>
<name>A0ABQ1QBH8_9BACI</name>
<dbReference type="EMBL" id="BMIN01000014">
    <property type="protein sequence ID" value="GGD20170.1"/>
    <property type="molecule type" value="Genomic_DNA"/>
</dbReference>
<dbReference type="SUPFAM" id="SSF81301">
    <property type="entry name" value="Nucleotidyltransferase"/>
    <property type="match status" value="1"/>
</dbReference>
<accession>A0ABQ1QBH8</accession>
<comment type="caution">
    <text evidence="1">The sequence shown here is derived from an EMBL/GenBank/DDBJ whole genome shotgun (WGS) entry which is preliminary data.</text>
</comment>
<dbReference type="Gene3D" id="3.30.460.10">
    <property type="entry name" value="Beta Polymerase, domain 2"/>
    <property type="match status" value="1"/>
</dbReference>